<comment type="caution">
    <text evidence="7">The sequence shown here is derived from an EMBL/GenBank/DDBJ whole genome shotgun (WGS) entry which is preliminary data.</text>
</comment>
<dbReference type="Proteomes" id="UP000801864">
    <property type="component" value="Unassembled WGS sequence"/>
</dbReference>
<keyword evidence="3 6" id="KW-1133">Transmembrane helix</keyword>
<dbReference type="GO" id="GO:0022857">
    <property type="term" value="F:transmembrane transporter activity"/>
    <property type="evidence" value="ECO:0007669"/>
    <property type="project" value="InterPro"/>
</dbReference>
<evidence type="ECO:0000256" key="1">
    <source>
        <dbReference type="ARBA" id="ARBA00004141"/>
    </source>
</evidence>
<keyword evidence="8" id="KW-1185">Reference proteome</keyword>
<feature type="transmembrane region" description="Helical" evidence="6">
    <location>
        <begin position="134"/>
        <end position="153"/>
    </location>
</feature>
<organism evidence="7 8">
    <name type="scientific">Trichoderma lentiforme</name>
    <dbReference type="NCBI Taxonomy" id="1567552"/>
    <lineage>
        <taxon>Eukaryota</taxon>
        <taxon>Fungi</taxon>
        <taxon>Dikarya</taxon>
        <taxon>Ascomycota</taxon>
        <taxon>Pezizomycotina</taxon>
        <taxon>Sordariomycetes</taxon>
        <taxon>Hypocreomycetidae</taxon>
        <taxon>Hypocreales</taxon>
        <taxon>Hypocreaceae</taxon>
        <taxon>Trichoderma</taxon>
    </lineage>
</organism>
<dbReference type="PROSITE" id="PS00216">
    <property type="entry name" value="SUGAR_TRANSPORT_1"/>
    <property type="match status" value="1"/>
</dbReference>
<dbReference type="PANTHER" id="PTHR23507:SF40">
    <property type="entry name" value="TETRACYCLINE-EFFLUX TRANSPORTER"/>
    <property type="match status" value="1"/>
</dbReference>
<name>A0A9P4XHD6_9HYPO</name>
<feature type="transmembrane region" description="Helical" evidence="6">
    <location>
        <begin position="377"/>
        <end position="400"/>
    </location>
</feature>
<protein>
    <submittedName>
        <fullName evidence="7">Membrane protein</fullName>
    </submittedName>
</protein>
<gene>
    <name evidence="7" type="ORF">CFAM422_005294</name>
</gene>
<dbReference type="Pfam" id="PF07690">
    <property type="entry name" value="MFS_1"/>
    <property type="match status" value="1"/>
</dbReference>
<evidence type="ECO:0000256" key="2">
    <source>
        <dbReference type="ARBA" id="ARBA00022692"/>
    </source>
</evidence>
<feature type="region of interest" description="Disordered" evidence="5">
    <location>
        <begin position="1"/>
        <end position="41"/>
    </location>
</feature>
<keyword evidence="4 6" id="KW-0472">Membrane</keyword>
<dbReference type="SUPFAM" id="SSF103473">
    <property type="entry name" value="MFS general substrate transporter"/>
    <property type="match status" value="1"/>
</dbReference>
<evidence type="ECO:0000313" key="7">
    <source>
        <dbReference type="EMBL" id="KAF3072625.1"/>
    </source>
</evidence>
<evidence type="ECO:0000256" key="4">
    <source>
        <dbReference type="ARBA" id="ARBA00023136"/>
    </source>
</evidence>
<dbReference type="PANTHER" id="PTHR23507">
    <property type="entry name" value="ZGC:174356"/>
    <property type="match status" value="1"/>
</dbReference>
<feature type="transmembrane region" description="Helical" evidence="6">
    <location>
        <begin position="234"/>
        <end position="254"/>
    </location>
</feature>
<comment type="subcellular location">
    <subcellularLocation>
        <location evidence="1">Membrane</location>
        <topology evidence="1">Multi-pass membrane protein</topology>
    </subcellularLocation>
</comment>
<dbReference type="AlphaFoldDB" id="A0A9P4XHD6"/>
<evidence type="ECO:0000256" key="6">
    <source>
        <dbReference type="SAM" id="Phobius"/>
    </source>
</evidence>
<evidence type="ECO:0000256" key="3">
    <source>
        <dbReference type="ARBA" id="ARBA00022989"/>
    </source>
</evidence>
<feature type="transmembrane region" description="Helical" evidence="6">
    <location>
        <begin position="260"/>
        <end position="282"/>
    </location>
</feature>
<feature type="transmembrane region" description="Helical" evidence="6">
    <location>
        <begin position="165"/>
        <end position="188"/>
    </location>
</feature>
<feature type="transmembrane region" description="Helical" evidence="6">
    <location>
        <begin position="453"/>
        <end position="475"/>
    </location>
</feature>
<feature type="compositionally biased region" description="Basic and acidic residues" evidence="5">
    <location>
        <begin position="1"/>
        <end position="27"/>
    </location>
</feature>
<evidence type="ECO:0000256" key="5">
    <source>
        <dbReference type="SAM" id="MobiDB-lite"/>
    </source>
</evidence>
<proteinExistence type="predicted"/>
<accession>A0A9P4XHD6</accession>
<dbReference type="InterPro" id="IPR036259">
    <property type="entry name" value="MFS_trans_sf"/>
</dbReference>
<dbReference type="GO" id="GO:0016020">
    <property type="term" value="C:membrane"/>
    <property type="evidence" value="ECO:0007669"/>
    <property type="project" value="UniProtKB-SubCell"/>
</dbReference>
<dbReference type="InterPro" id="IPR005829">
    <property type="entry name" value="Sugar_transporter_CS"/>
</dbReference>
<keyword evidence="2 6" id="KW-0812">Transmembrane</keyword>
<dbReference type="InterPro" id="IPR011701">
    <property type="entry name" value="MFS"/>
</dbReference>
<feature type="transmembrane region" description="Helical" evidence="6">
    <location>
        <begin position="64"/>
        <end position="83"/>
    </location>
</feature>
<feature type="transmembrane region" description="Helical" evidence="6">
    <location>
        <begin position="194"/>
        <end position="214"/>
    </location>
</feature>
<feature type="transmembrane region" description="Helical" evidence="6">
    <location>
        <begin position="338"/>
        <end position="362"/>
    </location>
</feature>
<reference evidence="7 8" key="1">
    <citation type="submission" date="2018-06" db="EMBL/GenBank/DDBJ databases">
        <title>Genome analysis of cellulolytic fungus Trichoderma lentiforme CFAM-422.</title>
        <authorList>
            <person name="Steindorff A.S."/>
            <person name="Formighieri E.F."/>
            <person name="Midorikawa G.E.O."/>
            <person name="Tamietti M.S."/>
            <person name="Ramos E.Z."/>
            <person name="Silva A.S."/>
            <person name="Bon E.P.S."/>
            <person name="Mendes T.D."/>
            <person name="Damaso M.C.T."/>
            <person name="Favaro L.C.L."/>
        </authorList>
    </citation>
    <scope>NUCLEOTIDE SEQUENCE [LARGE SCALE GENOMIC DNA]</scope>
    <source>
        <strain evidence="7 8">CFAM-422</strain>
    </source>
</reference>
<sequence length="604" mass="66268">MTGPKRISDDRSPSPTIREIDNDRDSDVTETSQLLGPEGYGARKDSWDNDVDFQHLPWWRRPSVFWLLGPYAVFTLAFGGLIVPKLNLILDLVCKQYFADQQLINPHFTYKPIVLGSDNPQCNIPEVQRNVATFMLGLNLIIGGLSAIVAPKLGKLSDRYGRRKLMALASCGGLLSEVVTILCAKYPQVFNYRWMLVGAMFDGITGSFTAGSILSQSYTSDCTPPSRRAVSIGYVHACLFTGLAVGPLLAGYFVKWTGTVISIFYVALGCHAFFIVFVRFIMPESLSKRRQMLAREKLARSETSEGLLPSRRVHNPFEAFEILWPTGPGTSSRLRINLVALAIADTIIMGSMMAVGNCLMLYSEYMFGWGTFETSRFISLLSMIRVVVLMVLFPIINYVFRIRPAAQRRRESGAPAVEVNTGADNLDIWLLRFALTSDVLGCIGYTLSRNQHLFFASGMVTALGGLGSATVQAAVTKHVPASRVGQVLGAVGFMQALSRVVGPLMFNGLYAVTVGTFPQAIFVLLGGLFCIGLICAFIIKPHGMYSLNKAYLILSSLISAANKSITVHWEDVGEEDEEPLNQSSGRFEASAGQLISAGEESDFF</sequence>
<dbReference type="EMBL" id="QLNT01000008">
    <property type="protein sequence ID" value="KAF3072625.1"/>
    <property type="molecule type" value="Genomic_DNA"/>
</dbReference>
<dbReference type="Gene3D" id="1.20.1250.20">
    <property type="entry name" value="MFS general substrate transporter like domains"/>
    <property type="match status" value="1"/>
</dbReference>
<feature type="transmembrane region" description="Helical" evidence="6">
    <location>
        <begin position="517"/>
        <end position="539"/>
    </location>
</feature>
<evidence type="ECO:0000313" key="8">
    <source>
        <dbReference type="Proteomes" id="UP000801864"/>
    </source>
</evidence>